<dbReference type="PANTHER" id="PTHR13683:SF875">
    <property type="entry name" value="EUKARYOTIC ASPARTYL PROTEASE FAMILY PROTEIN"/>
    <property type="match status" value="1"/>
</dbReference>
<dbReference type="Pfam" id="PF14543">
    <property type="entry name" value="TAXi_N"/>
    <property type="match status" value="1"/>
</dbReference>
<evidence type="ECO:0000259" key="2">
    <source>
        <dbReference type="PROSITE" id="PS51767"/>
    </source>
</evidence>
<dbReference type="InterPro" id="IPR033121">
    <property type="entry name" value="PEPTIDASE_A1"/>
</dbReference>
<dbReference type="InterPro" id="IPR001461">
    <property type="entry name" value="Aspartic_peptidase_A1"/>
</dbReference>
<reference evidence="3 4" key="1">
    <citation type="submission" date="2023-12" db="EMBL/GenBank/DDBJ databases">
        <title>A high-quality genome assembly for Dillenia turbinata (Dilleniales).</title>
        <authorList>
            <person name="Chanderbali A."/>
        </authorList>
    </citation>
    <scope>NUCLEOTIDE SEQUENCE [LARGE SCALE GENOMIC DNA]</scope>
    <source>
        <strain evidence="3">LSX21</strain>
        <tissue evidence="3">Leaf</tissue>
    </source>
</reference>
<dbReference type="Gene3D" id="2.40.70.10">
    <property type="entry name" value="Acid Proteases"/>
    <property type="match status" value="1"/>
</dbReference>
<evidence type="ECO:0000256" key="1">
    <source>
        <dbReference type="ARBA" id="ARBA00007447"/>
    </source>
</evidence>
<dbReference type="GO" id="GO:0045493">
    <property type="term" value="P:xylan catabolic process"/>
    <property type="evidence" value="ECO:0007669"/>
    <property type="project" value="UniProtKB-KW"/>
</dbReference>
<dbReference type="SUPFAM" id="SSF50630">
    <property type="entry name" value="Acid proteases"/>
    <property type="match status" value="1"/>
</dbReference>
<dbReference type="AlphaFoldDB" id="A0AAN8V5D0"/>
<dbReference type="GO" id="GO:0016798">
    <property type="term" value="F:hydrolase activity, acting on glycosyl bonds"/>
    <property type="evidence" value="ECO:0007669"/>
    <property type="project" value="UniProtKB-KW"/>
</dbReference>
<protein>
    <submittedName>
        <fullName evidence="3">Xylanase inhibitor, N-terminal</fullName>
    </submittedName>
</protein>
<dbReference type="EMBL" id="JBAMMX010000017">
    <property type="protein sequence ID" value="KAK6923681.1"/>
    <property type="molecule type" value="Genomic_DNA"/>
</dbReference>
<proteinExistence type="inferred from homology"/>
<name>A0AAN8V5D0_9MAGN</name>
<evidence type="ECO:0000313" key="3">
    <source>
        <dbReference type="EMBL" id="KAK6923681.1"/>
    </source>
</evidence>
<dbReference type="InterPro" id="IPR021109">
    <property type="entry name" value="Peptidase_aspartic_dom_sf"/>
</dbReference>
<dbReference type="PROSITE" id="PS51767">
    <property type="entry name" value="PEPTIDASE_A1"/>
    <property type="match status" value="1"/>
</dbReference>
<dbReference type="GO" id="GO:0006508">
    <property type="term" value="P:proteolysis"/>
    <property type="evidence" value="ECO:0007669"/>
    <property type="project" value="InterPro"/>
</dbReference>
<organism evidence="3 4">
    <name type="scientific">Dillenia turbinata</name>
    <dbReference type="NCBI Taxonomy" id="194707"/>
    <lineage>
        <taxon>Eukaryota</taxon>
        <taxon>Viridiplantae</taxon>
        <taxon>Streptophyta</taxon>
        <taxon>Embryophyta</taxon>
        <taxon>Tracheophyta</taxon>
        <taxon>Spermatophyta</taxon>
        <taxon>Magnoliopsida</taxon>
        <taxon>eudicotyledons</taxon>
        <taxon>Gunneridae</taxon>
        <taxon>Pentapetalae</taxon>
        <taxon>Dilleniales</taxon>
        <taxon>Dilleniaceae</taxon>
        <taxon>Dillenia</taxon>
    </lineage>
</organism>
<keyword evidence="3" id="KW-0119">Carbohydrate metabolism</keyword>
<feature type="domain" description="Peptidase A1" evidence="2">
    <location>
        <begin position="42"/>
        <end position="258"/>
    </location>
</feature>
<comment type="similarity">
    <text evidence="1">Belongs to the peptidase A1 family.</text>
</comment>
<sequence length="258" mass="28407">MSFYYLYCLEVDRSRNNIGKSFALDLWLMIETTDIFYLLRLYYTKVKLGTASQELTVLIDIGSDVLWVTCSTCSNCSRSSHLRIVFNSFDTGSSFTVSSVSCLDKSCPQSVIKCFSPSQCSYILECGDGSAISGNYLYDQLSLDLVSGNVLTHLSDPVVFRWPNYGIRVIEGKCLCTLSQTGNHVYTIDTAVGVDVGQEEVAELRLSEEACDAAAKKSGHGIGVEDRCQACHLSAAAGVQRLWTIVIVNHAHFLTVFP</sequence>
<keyword evidence="3" id="KW-0378">Hydrolase</keyword>
<dbReference type="GO" id="GO:0004190">
    <property type="term" value="F:aspartic-type endopeptidase activity"/>
    <property type="evidence" value="ECO:0007669"/>
    <property type="project" value="InterPro"/>
</dbReference>
<keyword evidence="3" id="KW-0858">Xylan degradation</keyword>
<dbReference type="Proteomes" id="UP001370490">
    <property type="component" value="Unassembled WGS sequence"/>
</dbReference>
<accession>A0AAN8V5D0</accession>
<dbReference type="PANTHER" id="PTHR13683">
    <property type="entry name" value="ASPARTYL PROTEASES"/>
    <property type="match status" value="1"/>
</dbReference>
<keyword evidence="3" id="KW-0624">Polysaccharide degradation</keyword>
<dbReference type="InterPro" id="IPR032861">
    <property type="entry name" value="TAXi_N"/>
</dbReference>
<keyword evidence="4" id="KW-1185">Reference proteome</keyword>
<comment type="caution">
    <text evidence="3">The sequence shown here is derived from an EMBL/GenBank/DDBJ whole genome shotgun (WGS) entry which is preliminary data.</text>
</comment>
<evidence type="ECO:0000313" key="4">
    <source>
        <dbReference type="Proteomes" id="UP001370490"/>
    </source>
</evidence>
<gene>
    <name evidence="3" type="ORF">RJ641_009881</name>
</gene>
<keyword evidence="3" id="KW-0326">Glycosidase</keyword>